<dbReference type="InterPro" id="IPR043129">
    <property type="entry name" value="ATPase_NBD"/>
</dbReference>
<keyword evidence="8 16" id="KW-0808">Transferase</keyword>
<dbReference type="NCBIfam" id="NF009855">
    <property type="entry name" value="PRK13321.1"/>
    <property type="match status" value="1"/>
</dbReference>
<evidence type="ECO:0000256" key="5">
    <source>
        <dbReference type="ARBA" id="ARBA00011738"/>
    </source>
</evidence>
<comment type="catalytic activity">
    <reaction evidence="1 16">
        <text>(R)-pantothenate + ATP = (R)-4'-phosphopantothenate + ADP + H(+)</text>
        <dbReference type="Rhea" id="RHEA:16373"/>
        <dbReference type="ChEBI" id="CHEBI:10986"/>
        <dbReference type="ChEBI" id="CHEBI:15378"/>
        <dbReference type="ChEBI" id="CHEBI:29032"/>
        <dbReference type="ChEBI" id="CHEBI:30616"/>
        <dbReference type="ChEBI" id="CHEBI:456216"/>
        <dbReference type="EC" id="2.7.1.33"/>
    </reaction>
</comment>
<dbReference type="PANTHER" id="PTHR34265">
    <property type="entry name" value="TYPE III PANTOTHENATE KINASE"/>
    <property type="match status" value="1"/>
</dbReference>
<dbReference type="GO" id="GO:0005737">
    <property type="term" value="C:cytoplasm"/>
    <property type="evidence" value="ECO:0007669"/>
    <property type="project" value="UniProtKB-SubCell"/>
</dbReference>
<dbReference type="Gene3D" id="3.30.420.40">
    <property type="match status" value="2"/>
</dbReference>
<comment type="caution">
    <text evidence="16">Lacks conserved residue(s) required for the propagation of feature annotation.</text>
</comment>
<gene>
    <name evidence="16" type="primary">coaX</name>
    <name evidence="17" type="ORF">IAA83_05810</name>
</gene>
<evidence type="ECO:0000256" key="13">
    <source>
        <dbReference type="ARBA" id="ARBA00022993"/>
    </source>
</evidence>
<comment type="similarity">
    <text evidence="14 16">Belongs to the type III pantothenate kinase family.</text>
</comment>
<comment type="subunit">
    <text evidence="5 16">Homodimer.</text>
</comment>
<accession>A0A9D1JT15</accession>
<dbReference type="AlphaFoldDB" id="A0A9D1JT15"/>
<evidence type="ECO:0000256" key="7">
    <source>
        <dbReference type="ARBA" id="ARBA00022490"/>
    </source>
</evidence>
<evidence type="ECO:0000256" key="9">
    <source>
        <dbReference type="ARBA" id="ARBA00022741"/>
    </source>
</evidence>
<evidence type="ECO:0000256" key="2">
    <source>
        <dbReference type="ARBA" id="ARBA00001958"/>
    </source>
</evidence>
<name>A0A9D1JT15_9FIRM</name>
<organism evidence="17 18">
    <name type="scientific">Candidatus Avoscillospira avistercoris</name>
    <dbReference type="NCBI Taxonomy" id="2840707"/>
    <lineage>
        <taxon>Bacteria</taxon>
        <taxon>Bacillati</taxon>
        <taxon>Bacillota</taxon>
        <taxon>Clostridia</taxon>
        <taxon>Eubacteriales</taxon>
        <taxon>Oscillospiraceae</taxon>
        <taxon>Oscillospiraceae incertae sedis</taxon>
        <taxon>Candidatus Avoscillospira</taxon>
    </lineage>
</organism>
<keyword evidence="11 16" id="KW-0067">ATP-binding</keyword>
<keyword evidence="13 16" id="KW-0173">Coenzyme A biosynthesis</keyword>
<feature type="binding site" evidence="16">
    <location>
        <begin position="107"/>
        <end position="110"/>
    </location>
    <ligand>
        <name>substrate</name>
    </ligand>
</feature>
<dbReference type="GO" id="GO:0046872">
    <property type="term" value="F:metal ion binding"/>
    <property type="evidence" value="ECO:0007669"/>
    <property type="project" value="UniProtKB-KW"/>
</dbReference>
<evidence type="ECO:0000256" key="6">
    <source>
        <dbReference type="ARBA" id="ARBA00012102"/>
    </source>
</evidence>
<evidence type="ECO:0000256" key="15">
    <source>
        <dbReference type="ARBA" id="ARBA00040883"/>
    </source>
</evidence>
<keyword evidence="12 16" id="KW-0630">Potassium</keyword>
<protein>
    <recommendedName>
        <fullName evidence="15 16">Type III pantothenate kinase</fullName>
        <ecNumber evidence="6 16">2.7.1.33</ecNumber>
    </recommendedName>
    <alternativeName>
        <fullName evidence="16">PanK-III</fullName>
    </alternativeName>
    <alternativeName>
        <fullName evidence="16">Pantothenic acid kinase</fullName>
    </alternativeName>
</protein>
<comment type="cofactor">
    <cofactor evidence="16">
        <name>NH4(+)</name>
        <dbReference type="ChEBI" id="CHEBI:28938"/>
    </cofactor>
    <cofactor evidence="16">
        <name>K(+)</name>
        <dbReference type="ChEBI" id="CHEBI:29103"/>
    </cofactor>
    <text evidence="16">A monovalent cation. Ammonium or potassium.</text>
</comment>
<evidence type="ECO:0000256" key="4">
    <source>
        <dbReference type="ARBA" id="ARBA00005225"/>
    </source>
</evidence>
<feature type="binding site" evidence="16">
    <location>
        <position position="132"/>
    </location>
    <ligand>
        <name>ATP</name>
        <dbReference type="ChEBI" id="CHEBI:30616"/>
    </ligand>
</feature>
<reference evidence="17" key="2">
    <citation type="journal article" date="2021" name="PeerJ">
        <title>Extensive microbial diversity within the chicken gut microbiome revealed by metagenomics and culture.</title>
        <authorList>
            <person name="Gilroy R."/>
            <person name="Ravi A."/>
            <person name="Getino M."/>
            <person name="Pursley I."/>
            <person name="Horton D.L."/>
            <person name="Alikhan N.F."/>
            <person name="Baker D."/>
            <person name="Gharbi K."/>
            <person name="Hall N."/>
            <person name="Watson M."/>
            <person name="Adriaenssens E.M."/>
            <person name="Foster-Nyarko E."/>
            <person name="Jarju S."/>
            <person name="Secka A."/>
            <person name="Antonio M."/>
            <person name="Oren A."/>
            <person name="Chaudhuri R.R."/>
            <person name="La Ragione R."/>
            <person name="Hildebrand F."/>
            <person name="Pallen M.J."/>
        </authorList>
    </citation>
    <scope>NUCLEOTIDE SEQUENCE</scope>
    <source>
        <strain evidence="17">ChiBcec16-1751</strain>
    </source>
</reference>
<dbReference type="CDD" id="cd24015">
    <property type="entry name" value="ASKHA_NBD_PanK-III"/>
    <property type="match status" value="1"/>
</dbReference>
<evidence type="ECO:0000256" key="1">
    <source>
        <dbReference type="ARBA" id="ARBA00001206"/>
    </source>
</evidence>
<dbReference type="GO" id="GO:0005524">
    <property type="term" value="F:ATP binding"/>
    <property type="evidence" value="ECO:0007669"/>
    <property type="project" value="UniProtKB-UniRule"/>
</dbReference>
<sequence length="256" mass="27760">MLLAIDIGNSNIVLGGIDEGAIVFEARIATDHIKTSDQYGMEIRNMLEFFHVDLDTVEDCIISSVVPPVFNAVHTGIIKLTGRKPMVVGPGIKTGLNIHMDDPASVGSDRIVIAVAALQEYEPPLALVDMGTATTIEIVDHDNTYLGGCIIPGVRVSAEALSSRASQLPGIQLDKPKRVIGKNTVECMRSGIMYGAAAMLDGMLDRMEEELGKPLTVVATGGIARYVAPLCKREMKLERDLLLKGLYILYQKNKRK</sequence>
<dbReference type="Proteomes" id="UP000886741">
    <property type="component" value="Unassembled WGS sequence"/>
</dbReference>
<dbReference type="PANTHER" id="PTHR34265:SF1">
    <property type="entry name" value="TYPE III PANTOTHENATE KINASE"/>
    <property type="match status" value="1"/>
</dbReference>
<dbReference type="InterPro" id="IPR004619">
    <property type="entry name" value="Type_III_PanK"/>
</dbReference>
<dbReference type="EMBL" id="DVJJ01000087">
    <property type="protein sequence ID" value="HIS64870.1"/>
    <property type="molecule type" value="Genomic_DNA"/>
</dbReference>
<evidence type="ECO:0000256" key="11">
    <source>
        <dbReference type="ARBA" id="ARBA00022840"/>
    </source>
</evidence>
<feature type="binding site" evidence="16">
    <location>
        <begin position="6"/>
        <end position="13"/>
    </location>
    <ligand>
        <name>ATP</name>
        <dbReference type="ChEBI" id="CHEBI:30616"/>
    </ligand>
</feature>
<comment type="subcellular location">
    <subcellularLocation>
        <location evidence="3 16">Cytoplasm</location>
    </subcellularLocation>
</comment>
<comment type="caution">
    <text evidence="17">The sequence shown here is derived from an EMBL/GenBank/DDBJ whole genome shotgun (WGS) entry which is preliminary data.</text>
</comment>
<keyword evidence="7 16" id="KW-0963">Cytoplasm</keyword>
<keyword evidence="9 16" id="KW-0547">Nucleotide-binding</keyword>
<dbReference type="Pfam" id="PF03309">
    <property type="entry name" value="Pan_kinase"/>
    <property type="match status" value="1"/>
</dbReference>
<proteinExistence type="inferred from homology"/>
<reference evidence="17" key="1">
    <citation type="submission" date="2020-10" db="EMBL/GenBank/DDBJ databases">
        <authorList>
            <person name="Gilroy R."/>
        </authorList>
    </citation>
    <scope>NUCLEOTIDE SEQUENCE</scope>
    <source>
        <strain evidence="17">ChiBcec16-1751</strain>
    </source>
</reference>
<comment type="pathway">
    <text evidence="4 16">Cofactor biosynthesis; coenzyme A biosynthesis; CoA from (R)-pantothenate: step 1/5.</text>
</comment>
<evidence type="ECO:0000313" key="18">
    <source>
        <dbReference type="Proteomes" id="UP000886741"/>
    </source>
</evidence>
<evidence type="ECO:0000313" key="17">
    <source>
        <dbReference type="EMBL" id="HIS64870.1"/>
    </source>
</evidence>
<dbReference type="GO" id="GO:0015937">
    <property type="term" value="P:coenzyme A biosynthetic process"/>
    <property type="evidence" value="ECO:0007669"/>
    <property type="project" value="UniProtKB-UniRule"/>
</dbReference>
<feature type="binding site" evidence="16">
    <location>
        <position position="184"/>
    </location>
    <ligand>
        <name>substrate</name>
    </ligand>
</feature>
<keyword evidence="10 16" id="KW-0418">Kinase</keyword>
<feature type="active site" description="Proton acceptor" evidence="16">
    <location>
        <position position="109"/>
    </location>
</feature>
<dbReference type="GO" id="GO:0004594">
    <property type="term" value="F:pantothenate kinase activity"/>
    <property type="evidence" value="ECO:0007669"/>
    <property type="project" value="UniProtKB-UniRule"/>
</dbReference>
<feature type="binding site" evidence="16">
    <location>
        <position position="129"/>
    </location>
    <ligand>
        <name>K(+)</name>
        <dbReference type="ChEBI" id="CHEBI:29103"/>
    </ligand>
</feature>
<dbReference type="SUPFAM" id="SSF53067">
    <property type="entry name" value="Actin-like ATPase domain"/>
    <property type="match status" value="2"/>
</dbReference>
<evidence type="ECO:0000256" key="16">
    <source>
        <dbReference type="HAMAP-Rule" id="MF_01274"/>
    </source>
</evidence>
<evidence type="ECO:0000256" key="3">
    <source>
        <dbReference type="ARBA" id="ARBA00004496"/>
    </source>
</evidence>
<comment type="function">
    <text evidence="16">Catalyzes the phosphorylation of pantothenate (Pan), the first step in CoA biosynthesis.</text>
</comment>
<comment type="cofactor">
    <cofactor evidence="2">
        <name>K(+)</name>
        <dbReference type="ChEBI" id="CHEBI:29103"/>
    </cofactor>
</comment>
<evidence type="ECO:0000256" key="8">
    <source>
        <dbReference type="ARBA" id="ARBA00022679"/>
    </source>
</evidence>
<evidence type="ECO:0000256" key="12">
    <source>
        <dbReference type="ARBA" id="ARBA00022958"/>
    </source>
</evidence>
<dbReference type="HAMAP" id="MF_01274">
    <property type="entry name" value="Pantothen_kinase_3"/>
    <property type="match status" value="1"/>
</dbReference>
<keyword evidence="16" id="KW-0479">Metal-binding</keyword>
<evidence type="ECO:0000256" key="10">
    <source>
        <dbReference type="ARBA" id="ARBA00022777"/>
    </source>
</evidence>
<dbReference type="NCBIfam" id="TIGR00671">
    <property type="entry name" value="baf"/>
    <property type="match status" value="1"/>
</dbReference>
<evidence type="ECO:0000256" key="14">
    <source>
        <dbReference type="ARBA" id="ARBA00038036"/>
    </source>
</evidence>
<dbReference type="EC" id="2.7.1.33" evidence="6 16"/>